<dbReference type="EMBL" id="AF333235">
    <property type="protein sequence ID" value="AAO24819.1"/>
    <property type="molecule type" value="Genomic_DNA"/>
</dbReference>
<gene>
    <name evidence="1" type="primary">orf26</name>
</gene>
<dbReference type="AlphaFoldDB" id="Q84F46"/>
<sequence>MYPVIRVSVTGIFYAFLAFEWRKIT</sequence>
<reference evidence="1" key="3">
    <citation type="journal article" date="2001" name="Microbiology">
        <title>Comparison of Tn5397 from Clostridium difficile, Tn916 from Enterococcus faecalis and the CW459tet(M) element from Clostridium perfringens shows that they have similar conjugation regions but different insertion and excision modules.</title>
        <authorList>
            <person name="Roberts A.P."/>
            <person name="Johanesen P.A."/>
            <person name="Lyras D."/>
            <person name="Mullany P."/>
            <person name="Rood J.I."/>
        </authorList>
    </citation>
    <scope>NUCLEOTIDE SEQUENCE</scope>
</reference>
<evidence type="ECO:0000313" key="1">
    <source>
        <dbReference type="EMBL" id="AAO24819.1"/>
    </source>
</evidence>
<name>Q84F46_CLODI</name>
<accession>Q84F46</accession>
<organism evidence="1">
    <name type="scientific">Clostridioides difficile</name>
    <name type="common">Peptoclostridium difficile</name>
    <dbReference type="NCBI Taxonomy" id="1496"/>
    <lineage>
        <taxon>Bacteria</taxon>
        <taxon>Bacillati</taxon>
        <taxon>Bacillota</taxon>
        <taxon>Clostridia</taxon>
        <taxon>Peptostreptococcales</taxon>
        <taxon>Peptostreptococcaceae</taxon>
        <taxon>Clostridioides</taxon>
    </lineage>
</organism>
<reference evidence="1" key="2">
    <citation type="journal article" date="2000" name="J. Bacteriol.">
        <title>Characterization of the ends and target sites of the novel conjugative transposon Tn5397 from Clostridium difficile: excision and circularization is mediated by the large resolvase, TndX.</title>
        <authorList>
            <person name="Wang H."/>
            <person name="Roberts A.P."/>
            <person name="Lyras D."/>
            <person name="Rood J.I."/>
            <person name="Wilks M."/>
            <person name="Mullany P."/>
        </authorList>
    </citation>
    <scope>NUCLEOTIDE SEQUENCE</scope>
</reference>
<proteinExistence type="predicted"/>
<protein>
    <submittedName>
        <fullName evidence="1">Orf26</fullName>
    </submittedName>
</protein>
<reference evidence="1" key="1">
    <citation type="journal article" date="1996" name="Gene">
        <title>A group II intron in a conjugative transposon from the gram-positive bacterium, Clostridium difficile.</title>
        <authorList>
            <person name="Mullany P."/>
            <person name="Pallen M."/>
            <person name="Wilks M."/>
            <person name="Stephen J.R."/>
            <person name="Tabaqchali S."/>
        </authorList>
    </citation>
    <scope>NUCLEOTIDE SEQUENCE</scope>
</reference>